<keyword evidence="1" id="KW-0675">Receptor</keyword>
<feature type="domain" description="PAS" evidence="7">
    <location>
        <begin position="50"/>
        <end position="135"/>
    </location>
</feature>
<keyword evidence="1" id="KW-0600">Photoreceptor protein</keyword>
<accession>A0A7S0RU02</accession>
<proteinExistence type="predicted"/>
<dbReference type="Gene3D" id="3.30.450.20">
    <property type="entry name" value="PAS domain"/>
    <property type="match status" value="2"/>
</dbReference>
<dbReference type="NCBIfam" id="TIGR00229">
    <property type="entry name" value="sensory_box"/>
    <property type="match status" value="1"/>
</dbReference>
<dbReference type="PANTHER" id="PTHR47429:SF2">
    <property type="entry name" value="PROTEIN TWIN LOV 1"/>
    <property type="match status" value="1"/>
</dbReference>
<evidence type="ECO:0000256" key="5">
    <source>
        <dbReference type="ARBA" id="ARBA00022991"/>
    </source>
</evidence>
<evidence type="ECO:0000256" key="3">
    <source>
        <dbReference type="ARBA" id="ARBA00022630"/>
    </source>
</evidence>
<organism evidence="8">
    <name type="scientific">Pyramimonas obovata</name>
    <dbReference type="NCBI Taxonomy" id="1411642"/>
    <lineage>
        <taxon>Eukaryota</taxon>
        <taxon>Viridiplantae</taxon>
        <taxon>Chlorophyta</taxon>
        <taxon>Pyramimonadophyceae</taxon>
        <taxon>Pyramimonadales</taxon>
        <taxon>Pyramimonadaceae</taxon>
        <taxon>Pyramimonas</taxon>
        <taxon>Pyramimonas incertae sedis</taxon>
    </lineage>
</organism>
<sequence>MGCGQSTPEKAVTQSESQLTSTPTRLPEALEDVLEKSPYAMCASDVRCVDQPLVYVNDRLLDAYGYKRSDMLNYNCRFLQGPETDASTVRHIRQSIAEGKTFMGRLMNYTKEGTPLWNYLLLQPLRNADGVVTHYTSLSIMSVKDDYNTAQAAAKELSMLVDHIEDQGVTMVKPESCSVSASSSFKNQPKAPTRASFDTAHRGEGRRASVLMQDLRGKLDYTLSRNEVLLAILGSKEEIPVMYASQHLLGETFLRETELLGANLTFLLGKPTTPEEEAAYAEIVTKIGQGVSFKQERWLRTRHKVMQSLWGTLHFTPVTIRGINSYYVMVFNKSQEDRSGNLQETMDYEDMLRDVHTITRQMLEQSHDHLGAGAFPVSRVSIEVAAGEAAYSYSTGRGALRRTSIPLESIMDDEDLRRASQEKEKLRKVSEEATRMSQEGLQDSLRKVSKEDQHQPAAPPMRKSGSGKQSLLVRSISFSEMCATLDEEEDDTSRKGAPHKEPVLSPVAEEQRTETRGINARRRLSLNRQRRGASHTTLLPEKTQWIDMVLETMTRPDAPRWAVNESTLKALRDNLRANGPSIFEDHEALA</sequence>
<dbReference type="InterPro" id="IPR000014">
    <property type="entry name" value="PAS"/>
</dbReference>
<feature type="compositionally biased region" description="Basic and acidic residues" evidence="6">
    <location>
        <begin position="415"/>
        <end position="434"/>
    </location>
</feature>
<dbReference type="SUPFAM" id="SSF55785">
    <property type="entry name" value="PYP-like sensor domain (PAS domain)"/>
    <property type="match status" value="1"/>
</dbReference>
<evidence type="ECO:0000256" key="6">
    <source>
        <dbReference type="SAM" id="MobiDB-lite"/>
    </source>
</evidence>
<evidence type="ECO:0000259" key="7">
    <source>
        <dbReference type="Pfam" id="PF13426"/>
    </source>
</evidence>
<feature type="region of interest" description="Disordered" evidence="6">
    <location>
        <begin position="181"/>
        <end position="202"/>
    </location>
</feature>
<evidence type="ECO:0000256" key="1">
    <source>
        <dbReference type="ARBA" id="ARBA00022543"/>
    </source>
</evidence>
<protein>
    <recommendedName>
        <fullName evidence="7">PAS domain-containing protein</fullName>
    </recommendedName>
</protein>
<name>A0A7S0RU02_9CHLO</name>
<feature type="region of interest" description="Disordered" evidence="6">
    <location>
        <begin position="485"/>
        <end position="515"/>
    </location>
</feature>
<dbReference type="PANTHER" id="PTHR47429">
    <property type="entry name" value="PROTEIN TWIN LOV 1"/>
    <property type="match status" value="1"/>
</dbReference>
<keyword evidence="2" id="KW-0716">Sensory transduction</keyword>
<feature type="region of interest" description="Disordered" evidence="6">
    <location>
        <begin position="412"/>
        <end position="470"/>
    </location>
</feature>
<evidence type="ECO:0000313" key="8">
    <source>
        <dbReference type="EMBL" id="CAD8687110.1"/>
    </source>
</evidence>
<feature type="compositionally biased region" description="Basic and acidic residues" evidence="6">
    <location>
        <begin position="444"/>
        <end position="454"/>
    </location>
</feature>
<evidence type="ECO:0000256" key="4">
    <source>
        <dbReference type="ARBA" id="ARBA00022643"/>
    </source>
</evidence>
<feature type="region of interest" description="Disordered" evidence="6">
    <location>
        <begin position="1"/>
        <end position="24"/>
    </location>
</feature>
<feature type="compositionally biased region" description="Basic and acidic residues" evidence="6">
    <location>
        <begin position="492"/>
        <end position="502"/>
    </location>
</feature>
<gene>
    <name evidence="8" type="ORF">POBO1169_LOCUS18017</name>
</gene>
<dbReference type="AlphaFoldDB" id="A0A7S0RU02"/>
<reference evidence="8" key="1">
    <citation type="submission" date="2021-01" db="EMBL/GenBank/DDBJ databases">
        <authorList>
            <person name="Corre E."/>
            <person name="Pelletier E."/>
            <person name="Niang G."/>
            <person name="Scheremetjew M."/>
            <person name="Finn R."/>
            <person name="Kale V."/>
            <person name="Holt S."/>
            <person name="Cochrane G."/>
            <person name="Meng A."/>
            <person name="Brown T."/>
            <person name="Cohen L."/>
        </authorList>
    </citation>
    <scope>NUCLEOTIDE SEQUENCE</scope>
    <source>
        <strain evidence="8">CCMP722</strain>
    </source>
</reference>
<keyword evidence="4" id="KW-0288">FMN</keyword>
<evidence type="ECO:0000256" key="2">
    <source>
        <dbReference type="ARBA" id="ARBA00022606"/>
    </source>
</evidence>
<keyword evidence="3" id="KW-0285">Flavoprotein</keyword>
<dbReference type="InterPro" id="IPR035965">
    <property type="entry name" value="PAS-like_dom_sf"/>
</dbReference>
<dbReference type="Pfam" id="PF13426">
    <property type="entry name" value="PAS_9"/>
    <property type="match status" value="1"/>
</dbReference>
<dbReference type="GO" id="GO:0009881">
    <property type="term" value="F:photoreceptor activity"/>
    <property type="evidence" value="ECO:0007669"/>
    <property type="project" value="UniProtKB-KW"/>
</dbReference>
<dbReference type="GO" id="GO:0005634">
    <property type="term" value="C:nucleus"/>
    <property type="evidence" value="ECO:0007669"/>
    <property type="project" value="TreeGrafter"/>
</dbReference>
<dbReference type="EMBL" id="HBFA01035954">
    <property type="protein sequence ID" value="CAD8687110.1"/>
    <property type="molecule type" value="Transcribed_RNA"/>
</dbReference>
<keyword evidence="5" id="KW-0157">Chromophore</keyword>